<evidence type="ECO:0000313" key="2">
    <source>
        <dbReference type="EMBL" id="JAD96348.1"/>
    </source>
</evidence>
<name>A0A0A9EBE2_ARUDO</name>
<protein>
    <submittedName>
        <fullName evidence="2">Uncharacterized protein</fullName>
    </submittedName>
</protein>
<feature type="region of interest" description="Disordered" evidence="1">
    <location>
        <begin position="56"/>
        <end position="76"/>
    </location>
</feature>
<organism evidence="2">
    <name type="scientific">Arundo donax</name>
    <name type="common">Giant reed</name>
    <name type="synonym">Donax arundinaceus</name>
    <dbReference type="NCBI Taxonomy" id="35708"/>
    <lineage>
        <taxon>Eukaryota</taxon>
        <taxon>Viridiplantae</taxon>
        <taxon>Streptophyta</taxon>
        <taxon>Embryophyta</taxon>
        <taxon>Tracheophyta</taxon>
        <taxon>Spermatophyta</taxon>
        <taxon>Magnoliopsida</taxon>
        <taxon>Liliopsida</taxon>
        <taxon>Poales</taxon>
        <taxon>Poaceae</taxon>
        <taxon>PACMAD clade</taxon>
        <taxon>Arundinoideae</taxon>
        <taxon>Arundineae</taxon>
        <taxon>Arundo</taxon>
    </lineage>
</organism>
<reference evidence="2" key="1">
    <citation type="submission" date="2014-09" db="EMBL/GenBank/DDBJ databases">
        <authorList>
            <person name="Magalhaes I.L.F."/>
            <person name="Oliveira U."/>
            <person name="Santos F.R."/>
            <person name="Vidigal T.H.D.A."/>
            <person name="Brescovit A.D."/>
            <person name="Santos A.J."/>
        </authorList>
    </citation>
    <scope>NUCLEOTIDE SEQUENCE</scope>
    <source>
        <tissue evidence="2">Shoot tissue taken approximately 20 cm above the soil surface</tissue>
    </source>
</reference>
<sequence>MVHQRLYRRRPISPNLIGSNGEVLPEHEPVMYDPAKAKRVAEHVRSLGLPVEQRPLLLGGQENGRDGREEHAPVGELVVERPRPRGGNGIVFPIRHGRLAAVHLGDGGVGAYLACPDSTRRGTRLRGDAADVQAVRVLPQAVLGRGGRRRPREEGRGGDGGGHGMYGLRLPRQIKSNGAFRSGGCCCWKREAPAACCFRPCAHDATIGADARER</sequence>
<evidence type="ECO:0000256" key="1">
    <source>
        <dbReference type="SAM" id="MobiDB-lite"/>
    </source>
</evidence>
<dbReference type="AlphaFoldDB" id="A0A0A9EBE2"/>
<reference evidence="2" key="2">
    <citation type="journal article" date="2015" name="Data Brief">
        <title>Shoot transcriptome of the giant reed, Arundo donax.</title>
        <authorList>
            <person name="Barrero R.A."/>
            <person name="Guerrero F.D."/>
            <person name="Moolhuijzen P."/>
            <person name="Goolsby J.A."/>
            <person name="Tidwell J."/>
            <person name="Bellgard S.E."/>
            <person name="Bellgard M.I."/>
        </authorList>
    </citation>
    <scope>NUCLEOTIDE SEQUENCE</scope>
    <source>
        <tissue evidence="2">Shoot tissue taken approximately 20 cm above the soil surface</tissue>
    </source>
</reference>
<feature type="region of interest" description="Disordered" evidence="1">
    <location>
        <begin position="144"/>
        <end position="166"/>
    </location>
</feature>
<dbReference type="EMBL" id="GBRH01201547">
    <property type="protein sequence ID" value="JAD96348.1"/>
    <property type="molecule type" value="Transcribed_RNA"/>
</dbReference>
<accession>A0A0A9EBE2</accession>
<proteinExistence type="predicted"/>
<feature type="compositionally biased region" description="Basic and acidic residues" evidence="1">
    <location>
        <begin position="63"/>
        <end position="76"/>
    </location>
</feature>